<dbReference type="OrthoDB" id="6779804at2759"/>
<sequence>IYLLLTMSTPYEKEIELLRKLLAEVETDEDSNFGNEPEGVLEENFSDNELSSEHDTKSEKDGDSGNE</sequence>
<accession>A0A4Y2QE90</accession>
<organism evidence="2 3">
    <name type="scientific">Araneus ventricosus</name>
    <name type="common">Orbweaver spider</name>
    <name type="synonym">Epeira ventricosa</name>
    <dbReference type="NCBI Taxonomy" id="182803"/>
    <lineage>
        <taxon>Eukaryota</taxon>
        <taxon>Metazoa</taxon>
        <taxon>Ecdysozoa</taxon>
        <taxon>Arthropoda</taxon>
        <taxon>Chelicerata</taxon>
        <taxon>Arachnida</taxon>
        <taxon>Araneae</taxon>
        <taxon>Araneomorphae</taxon>
        <taxon>Entelegynae</taxon>
        <taxon>Araneoidea</taxon>
        <taxon>Araneidae</taxon>
        <taxon>Araneus</taxon>
    </lineage>
</organism>
<comment type="caution">
    <text evidence="2">The sequence shown here is derived from an EMBL/GenBank/DDBJ whole genome shotgun (WGS) entry which is preliminary data.</text>
</comment>
<evidence type="ECO:0000256" key="1">
    <source>
        <dbReference type="SAM" id="MobiDB-lite"/>
    </source>
</evidence>
<keyword evidence="3" id="KW-1185">Reference proteome</keyword>
<reference evidence="2 3" key="1">
    <citation type="journal article" date="2019" name="Sci. Rep.">
        <title>Orb-weaving spider Araneus ventricosus genome elucidates the spidroin gene catalogue.</title>
        <authorList>
            <person name="Kono N."/>
            <person name="Nakamura H."/>
            <person name="Ohtoshi R."/>
            <person name="Moran D.A.P."/>
            <person name="Shinohara A."/>
            <person name="Yoshida Y."/>
            <person name="Fujiwara M."/>
            <person name="Mori M."/>
            <person name="Tomita M."/>
            <person name="Arakawa K."/>
        </authorList>
    </citation>
    <scope>NUCLEOTIDE SEQUENCE [LARGE SCALE GENOMIC DNA]</scope>
</reference>
<dbReference type="Proteomes" id="UP000499080">
    <property type="component" value="Unassembled WGS sequence"/>
</dbReference>
<feature type="compositionally biased region" description="Basic and acidic residues" evidence="1">
    <location>
        <begin position="51"/>
        <end position="67"/>
    </location>
</feature>
<dbReference type="AlphaFoldDB" id="A0A4Y2QE90"/>
<feature type="non-terminal residue" evidence="2">
    <location>
        <position position="1"/>
    </location>
</feature>
<feature type="region of interest" description="Disordered" evidence="1">
    <location>
        <begin position="27"/>
        <end position="67"/>
    </location>
</feature>
<proteinExistence type="predicted"/>
<protein>
    <submittedName>
        <fullName evidence="2">Uncharacterized protein</fullName>
    </submittedName>
</protein>
<evidence type="ECO:0000313" key="3">
    <source>
        <dbReference type="Proteomes" id="UP000499080"/>
    </source>
</evidence>
<gene>
    <name evidence="2" type="ORF">AVEN_66711_1</name>
</gene>
<name>A0A4Y2QE90_ARAVE</name>
<dbReference type="EMBL" id="BGPR01013432">
    <property type="protein sequence ID" value="GBN60616.1"/>
    <property type="molecule type" value="Genomic_DNA"/>
</dbReference>
<evidence type="ECO:0000313" key="2">
    <source>
        <dbReference type="EMBL" id="GBN60616.1"/>
    </source>
</evidence>